<feature type="non-terminal residue" evidence="1">
    <location>
        <position position="1"/>
    </location>
</feature>
<evidence type="ECO:0000313" key="1">
    <source>
        <dbReference type="EMBL" id="KTF06559.1"/>
    </source>
</evidence>
<protein>
    <submittedName>
        <fullName evidence="1">Uncharacterized protein</fullName>
    </submittedName>
</protein>
<gene>
    <name evidence="1" type="ORF">MGSAQ_001945</name>
</gene>
<accession>A0A1B6NSX3</accession>
<name>A0A1B6NSX3_9ZZZZ</name>
<reference evidence="1" key="1">
    <citation type="submission" date="2013-11" db="EMBL/GenBank/DDBJ databases">
        <title>Microbial diversity, functional groups and degradation webs in Northern and Southern Mediterranean and Red Sea marine crude oil polluted sites.</title>
        <authorList>
            <person name="Daffonchio D."/>
            <person name="Mapelli F."/>
            <person name="Ferrer M."/>
            <person name="Richter M."/>
            <person name="Cherif A."/>
            <person name="Malkawi H.I."/>
            <person name="Yakimov M.M."/>
            <person name="Abdel-Fattah Y.R."/>
            <person name="Blaghen M."/>
            <person name="Golyshin P.N."/>
            <person name="Kalogerakis N."/>
            <person name="Boon N."/>
            <person name="Magagnini M."/>
            <person name="Fava F."/>
        </authorList>
    </citation>
    <scope>NUCLEOTIDE SEQUENCE</scope>
</reference>
<dbReference type="AlphaFoldDB" id="A0A1B6NSX3"/>
<sequence length="46" mass="5524">DRIEFEALYLKDVNKDVEHDPHHIYEVPVPASRLEGEVVFWRKVTF</sequence>
<dbReference type="EMBL" id="AYSL01001082">
    <property type="protein sequence ID" value="KTF06559.1"/>
    <property type="molecule type" value="Genomic_DNA"/>
</dbReference>
<proteinExistence type="predicted"/>
<comment type="caution">
    <text evidence="1">The sequence shown here is derived from an EMBL/GenBank/DDBJ whole genome shotgun (WGS) entry which is preliminary data.</text>
</comment>
<organism evidence="1">
    <name type="scientific">marine sediment metagenome</name>
    <dbReference type="NCBI Taxonomy" id="412755"/>
    <lineage>
        <taxon>unclassified sequences</taxon>
        <taxon>metagenomes</taxon>
        <taxon>ecological metagenomes</taxon>
    </lineage>
</organism>